<comment type="caution">
    <text evidence="6">The sequence shown here is derived from an EMBL/GenBank/DDBJ whole genome shotgun (WGS) entry which is preliminary data.</text>
</comment>
<comment type="similarity">
    <text evidence="1 4">Belongs to the anti-sigma-factor antagonist family.</text>
</comment>
<dbReference type="SUPFAM" id="SSF52091">
    <property type="entry name" value="SpoIIaa-like"/>
    <property type="match status" value="1"/>
</dbReference>
<sequence length="117" mass="12952">MGLQIKCEQQANNTVYFTLSGEIDGNTAPHLEAELARFFTITQGVITVDFGSVSYMDSTGLGVLVGTYKAMVANKSQLIITEVSERLFRLFSITGLDNIMTIIRQKKDGIVDDNKKR</sequence>
<gene>
    <name evidence="6" type="ORF">BCAMP_05721</name>
</gene>
<evidence type="ECO:0000256" key="3">
    <source>
        <dbReference type="ARBA" id="ARBA00024670"/>
    </source>
</evidence>
<dbReference type="PROSITE" id="PS50801">
    <property type="entry name" value="STAS"/>
    <property type="match status" value="1"/>
</dbReference>
<dbReference type="PANTHER" id="PTHR33495:SF9">
    <property type="entry name" value="ANTI-SIGMA-B FACTOR ANTAGONIST"/>
    <property type="match status" value="1"/>
</dbReference>
<dbReference type="PANTHER" id="PTHR33495">
    <property type="entry name" value="ANTI-SIGMA FACTOR ANTAGONIST TM_1081-RELATED-RELATED"/>
    <property type="match status" value="1"/>
</dbReference>
<evidence type="ECO:0000256" key="4">
    <source>
        <dbReference type="RuleBase" id="RU003749"/>
    </source>
</evidence>
<protein>
    <recommendedName>
        <fullName evidence="4">Anti-sigma factor antagonist</fullName>
    </recommendedName>
</protein>
<reference evidence="6 7" key="1">
    <citation type="submission" date="2012-12" db="EMBL/GenBank/DDBJ databases">
        <title>Novel taxa of Listeriaceae from agricultural environments in the United States.</title>
        <authorList>
            <person name="den Bakker H.C."/>
            <person name="Allred A."/>
            <person name="Warchocki S."/>
            <person name="Wright E.M."/>
            <person name="Burrell A."/>
            <person name="Nightingale K.K."/>
            <person name="Kephart D."/>
            <person name="Wiedmann M."/>
        </authorList>
    </citation>
    <scope>NUCLEOTIDE SEQUENCE [LARGE SCALE GENOMIC DNA]</scope>
    <source>
        <strain evidence="6 7">FSL F6-1037</strain>
    </source>
</reference>
<evidence type="ECO:0000259" key="5">
    <source>
        <dbReference type="PROSITE" id="PS50801"/>
    </source>
</evidence>
<dbReference type="RefSeq" id="WP_035314256.1">
    <property type="nucleotide sequence ID" value="NZ_AODH01000021.1"/>
</dbReference>
<evidence type="ECO:0000313" key="6">
    <source>
        <dbReference type="EMBL" id="EUJ40164.1"/>
    </source>
</evidence>
<comment type="function">
    <text evidence="3">Positive regulator of sigma-B activity. Non-phosphorylated RsbV binds to RsbW, preventing its association with sigma-B. When phosphorylated, releases RsbW, which is then free to complex with and inactivate sigma-B.</text>
</comment>
<dbReference type="CDD" id="cd07043">
    <property type="entry name" value="STAS_anti-anti-sigma_factors"/>
    <property type="match status" value="1"/>
</dbReference>
<dbReference type="InterPro" id="IPR036513">
    <property type="entry name" value="STAS_dom_sf"/>
</dbReference>
<organism evidence="6 7">
    <name type="scientific">Brochothrix campestris FSL F6-1037</name>
    <dbReference type="NCBI Taxonomy" id="1265861"/>
    <lineage>
        <taxon>Bacteria</taxon>
        <taxon>Bacillati</taxon>
        <taxon>Bacillota</taxon>
        <taxon>Bacilli</taxon>
        <taxon>Bacillales</taxon>
        <taxon>Listeriaceae</taxon>
        <taxon>Brochothrix</taxon>
    </lineage>
</organism>
<evidence type="ECO:0000256" key="1">
    <source>
        <dbReference type="ARBA" id="ARBA00009013"/>
    </source>
</evidence>
<feature type="domain" description="STAS" evidence="5">
    <location>
        <begin position="12"/>
        <end position="117"/>
    </location>
</feature>
<evidence type="ECO:0000256" key="2">
    <source>
        <dbReference type="ARBA" id="ARBA00022553"/>
    </source>
</evidence>
<dbReference type="Pfam" id="PF01740">
    <property type="entry name" value="STAS"/>
    <property type="match status" value="1"/>
</dbReference>
<dbReference type="GO" id="GO:0043856">
    <property type="term" value="F:anti-sigma factor antagonist activity"/>
    <property type="evidence" value="ECO:0007669"/>
    <property type="project" value="InterPro"/>
</dbReference>
<dbReference type="AlphaFoldDB" id="W7CKZ6"/>
<name>W7CKZ6_9LIST</name>
<dbReference type="STRING" id="1265861.BCAMP_05721"/>
<keyword evidence="7" id="KW-1185">Reference proteome</keyword>
<dbReference type="Gene3D" id="3.30.750.24">
    <property type="entry name" value="STAS domain"/>
    <property type="match status" value="1"/>
</dbReference>
<evidence type="ECO:0000313" key="7">
    <source>
        <dbReference type="Proteomes" id="UP000019243"/>
    </source>
</evidence>
<dbReference type="Proteomes" id="UP000019243">
    <property type="component" value="Unassembled WGS sequence"/>
</dbReference>
<proteinExistence type="inferred from homology"/>
<dbReference type="EMBL" id="AODH01000021">
    <property type="protein sequence ID" value="EUJ40164.1"/>
    <property type="molecule type" value="Genomic_DNA"/>
</dbReference>
<keyword evidence="2" id="KW-0597">Phosphoprotein</keyword>
<dbReference type="InterPro" id="IPR003658">
    <property type="entry name" value="Anti-sigma_ant"/>
</dbReference>
<dbReference type="InterPro" id="IPR002645">
    <property type="entry name" value="STAS_dom"/>
</dbReference>
<dbReference type="NCBIfam" id="TIGR00377">
    <property type="entry name" value="ant_ant_sig"/>
    <property type="match status" value="1"/>
</dbReference>
<accession>W7CKZ6</accession>